<feature type="domain" description="Non-reducing end beta-L-arabinofuranosidase-like GH127 middle" evidence="2">
    <location>
        <begin position="406"/>
        <end position="502"/>
    </location>
</feature>
<dbReference type="InterPro" id="IPR008928">
    <property type="entry name" value="6-hairpin_glycosidase_sf"/>
</dbReference>
<protein>
    <submittedName>
        <fullName evidence="4">Glycoside hydrolase family 127 protein</fullName>
    </submittedName>
</protein>
<comment type="caution">
    <text evidence="4">The sequence shown here is derived from an EMBL/GenBank/DDBJ whole genome shotgun (WGS) entry which is preliminary data.</text>
</comment>
<evidence type="ECO:0000259" key="1">
    <source>
        <dbReference type="Pfam" id="PF07944"/>
    </source>
</evidence>
<evidence type="ECO:0000259" key="2">
    <source>
        <dbReference type="Pfam" id="PF20736"/>
    </source>
</evidence>
<evidence type="ECO:0000259" key="3">
    <source>
        <dbReference type="Pfam" id="PF20737"/>
    </source>
</evidence>
<gene>
    <name evidence="4" type="ORF">CQ394_11655</name>
</gene>
<dbReference type="OrthoDB" id="9757939at2"/>
<dbReference type="Pfam" id="PF07944">
    <property type="entry name" value="Beta-AFase-like_GH127_cat"/>
    <property type="match status" value="1"/>
</dbReference>
<dbReference type="STRING" id="137838.GCA_001458595_03822"/>
<keyword evidence="4" id="KW-0378">Hydrolase</keyword>
<keyword evidence="5" id="KW-1185">Reference proteome</keyword>
<evidence type="ECO:0000313" key="5">
    <source>
        <dbReference type="Proteomes" id="UP000220840"/>
    </source>
</evidence>
<dbReference type="Pfam" id="PF20737">
    <property type="entry name" value="Glyco_hydro127C"/>
    <property type="match status" value="1"/>
</dbReference>
<dbReference type="Gene3D" id="1.50.10.10">
    <property type="match status" value="1"/>
</dbReference>
<dbReference type="InterPro" id="IPR049049">
    <property type="entry name" value="Beta-AFase-like_GH127_C"/>
</dbReference>
<dbReference type="InterPro" id="IPR049174">
    <property type="entry name" value="Beta-AFase-like"/>
</dbReference>
<sequence>MENHNLNSISFTQVKINDDFWSTRLRNHQNTTLKACLEKCETEERILNFERTYNGNADEGFTGVAFNDSDVYKVIEGVGYSLQNNPNKELEEYVDSIIDKIGMAQQEDGYLDNYFVLGRMDEKWTDMMAHELYCAGHMIEGAIAYKNATGKRKFLDVAIRFADHIVDVFGEGKKNWIVGHQEIELALVKLYRETGEKKYLNLAKWFIEQRGHNNEWTDKVWSREKYGGKKYNQDDKPVRELSKITGHAVRAMYYFCGVADVAAIEDEESYMEALYRLWDNTVNRNMYITGGIGSSRDNEGFTGDYDLPNDTAYCETCAAVGMVYWNHRMNLMTKDSKYVDIVEKELYNGVISGVSLDGTKFFYENPLESHGDHHRKEWYDVSCCPTQIARFIPSVGDYIYAKDEDGVYLNLYISNTLTTEFRGKEIKITQSTNYPWDGRVNIKIEKSVDEEMGLFIRYPSWCKTMNVEINEEKINNYEIQKGYIKLIRKWSENDEIHLNMIMPIELVKSNVKVKQNLGKVAIQRGPLIYCIEEVDNENIDDIKIDSRMRFLSEYKSNLLNGCVVIIGKKDDKKVVAIPYYAWDNRKPGKMKVWIKNEEERLYDLL</sequence>
<dbReference type="AlphaFoldDB" id="A0A2A7MKT6"/>
<dbReference type="PANTHER" id="PTHR43465">
    <property type="entry name" value="DUF1680 DOMAIN PROTEIN (AFU_ORTHOLOGUE AFUA_1G08910)"/>
    <property type="match status" value="1"/>
</dbReference>
<dbReference type="Proteomes" id="UP000220840">
    <property type="component" value="Unassembled WGS sequence"/>
</dbReference>
<feature type="domain" description="Non-reducing end beta-L-arabinofuranosidase-like GH127 C-terminal" evidence="3">
    <location>
        <begin position="505"/>
        <end position="595"/>
    </location>
</feature>
<proteinExistence type="predicted"/>
<dbReference type="InterPro" id="IPR012878">
    <property type="entry name" value="Beta-AFase-like_GH127_cat"/>
</dbReference>
<dbReference type="GO" id="GO:0016787">
    <property type="term" value="F:hydrolase activity"/>
    <property type="evidence" value="ECO:0007669"/>
    <property type="project" value="UniProtKB-KW"/>
</dbReference>
<dbReference type="SUPFAM" id="SSF48208">
    <property type="entry name" value="Six-hairpin glycosidases"/>
    <property type="match status" value="1"/>
</dbReference>
<dbReference type="EMBL" id="PDCJ01000001">
    <property type="protein sequence ID" value="PEG32314.1"/>
    <property type="molecule type" value="Genomic_DNA"/>
</dbReference>
<dbReference type="InterPro" id="IPR012341">
    <property type="entry name" value="6hp_glycosidase-like_sf"/>
</dbReference>
<dbReference type="Pfam" id="PF20736">
    <property type="entry name" value="Glyco_hydro127M"/>
    <property type="match status" value="1"/>
</dbReference>
<accession>A0A2A7MKT6</accession>
<evidence type="ECO:0000313" key="4">
    <source>
        <dbReference type="EMBL" id="PEG32314.1"/>
    </source>
</evidence>
<name>A0A2A7MKT6_9CLOT</name>
<dbReference type="RefSeq" id="WP_058296458.1">
    <property type="nucleotide sequence ID" value="NZ_CAKJVF010000042.1"/>
</dbReference>
<dbReference type="GO" id="GO:0005975">
    <property type="term" value="P:carbohydrate metabolic process"/>
    <property type="evidence" value="ECO:0007669"/>
    <property type="project" value="InterPro"/>
</dbReference>
<organism evidence="4 5">
    <name type="scientific">Clostridium neonatale</name>
    <dbReference type="NCBI Taxonomy" id="137838"/>
    <lineage>
        <taxon>Bacteria</taxon>
        <taxon>Bacillati</taxon>
        <taxon>Bacillota</taxon>
        <taxon>Clostridia</taxon>
        <taxon>Eubacteriales</taxon>
        <taxon>Clostridiaceae</taxon>
        <taxon>Clostridium</taxon>
    </lineage>
</organism>
<reference evidence="4 5" key="1">
    <citation type="submission" date="2017-10" db="EMBL/GenBank/DDBJ databases">
        <title>Effective Description of Clostridium neonatale sp. nov. linked to necrotizing enterocolitis in neonates and a clarification of species assignable to the genus Clostridium (Prazmowski 1880) emend. Lawson and Rainey 2016.</title>
        <authorList>
            <person name="Bernard K."/>
            <person name="Burdz T."/>
            <person name="Wiebe D."/>
            <person name="Balcewich B."/>
            <person name="Alfa M."/>
            <person name="Bernier A.-M."/>
        </authorList>
    </citation>
    <scope>NUCLEOTIDE SEQUENCE [LARGE SCALE GENOMIC DNA]</scope>
    <source>
        <strain evidence="4 5">LCDC99A005</strain>
    </source>
</reference>
<dbReference type="PANTHER" id="PTHR43465:SF2">
    <property type="entry name" value="DUF1680 DOMAIN PROTEIN (AFU_ORTHOLOGUE AFUA_1G08910)"/>
    <property type="match status" value="1"/>
</dbReference>
<dbReference type="InterPro" id="IPR049046">
    <property type="entry name" value="Beta-AFase-like_GH127_middle"/>
</dbReference>
<feature type="domain" description="Non-reducing end beta-L-arabinofuranosidase-like GH127 catalytic" evidence="1">
    <location>
        <begin position="13"/>
        <end position="397"/>
    </location>
</feature>